<evidence type="ECO:0000313" key="10">
    <source>
        <dbReference type="Proteomes" id="UP000273145"/>
    </source>
</evidence>
<keyword evidence="4 6" id="KW-0949">S-adenosyl-L-methionine</keyword>
<evidence type="ECO:0000256" key="5">
    <source>
        <dbReference type="ARBA" id="ARBA00022694"/>
    </source>
</evidence>
<comment type="subcellular location">
    <subcellularLocation>
        <location evidence="6">Cytoplasm</location>
    </subcellularLocation>
</comment>
<dbReference type="KEGG" id="plen:EIM92_20025"/>
<feature type="binding site" evidence="6 7">
    <location>
        <position position="130"/>
    </location>
    <ligand>
        <name>S-adenosyl-L-methionine</name>
        <dbReference type="ChEBI" id="CHEBI:59789"/>
    </ligand>
</feature>
<dbReference type="GO" id="GO:0003723">
    <property type="term" value="F:RNA binding"/>
    <property type="evidence" value="ECO:0007669"/>
    <property type="project" value="InterPro"/>
</dbReference>
<dbReference type="Pfam" id="PF00588">
    <property type="entry name" value="SpoU_methylase"/>
    <property type="match status" value="1"/>
</dbReference>
<accession>A0A3S8RZ55</accession>
<dbReference type="Gene3D" id="3.40.1280.10">
    <property type="match status" value="1"/>
</dbReference>
<feature type="domain" description="tRNA/rRNA methyltransferase SpoU type" evidence="8">
    <location>
        <begin position="3"/>
        <end position="141"/>
    </location>
</feature>
<dbReference type="GO" id="GO:0141102">
    <property type="term" value="F:tRNA (5-carboxymethylaminomethyluridine(34)-2'-O)-methyltransferase activity"/>
    <property type="evidence" value="ECO:0007669"/>
    <property type="project" value="RHEA"/>
</dbReference>
<proteinExistence type="inferred from homology"/>
<dbReference type="GO" id="GO:0141098">
    <property type="term" value="F:tRNA (cytidine(34)-2'-O)-methyltransferase activity"/>
    <property type="evidence" value="ECO:0007669"/>
    <property type="project" value="RHEA"/>
</dbReference>
<evidence type="ECO:0000256" key="3">
    <source>
        <dbReference type="ARBA" id="ARBA00022679"/>
    </source>
</evidence>
<evidence type="ECO:0000256" key="1">
    <source>
        <dbReference type="ARBA" id="ARBA00022490"/>
    </source>
</evidence>
<dbReference type="AlphaFoldDB" id="A0A3S8RZ55"/>
<protein>
    <recommendedName>
        <fullName evidence="6">Putative tRNA (cytidine(34)-2'-O)-methyltransferase</fullName>
        <ecNumber evidence="6">2.1.1.207</ecNumber>
    </recommendedName>
    <alternativeName>
        <fullName evidence="6">tRNA (cytidine/uridine-2'-O-)-methyltransferase</fullName>
    </alternativeName>
</protein>
<name>A0A3S8RZ55_9BACL</name>
<dbReference type="PANTHER" id="PTHR42971:SF1">
    <property type="entry name" value="TRNA (CYTIDINE(34)-2'-O)-METHYLTRANSFERASE"/>
    <property type="match status" value="1"/>
</dbReference>
<gene>
    <name evidence="9" type="primary">trmL</name>
    <name evidence="9" type="ORF">EIM92_20025</name>
</gene>
<dbReference type="InterPro" id="IPR001537">
    <property type="entry name" value="SpoU_MeTrfase"/>
</dbReference>
<keyword evidence="5 6" id="KW-0819">tRNA processing</keyword>
<reference evidence="9 10" key="1">
    <citation type="submission" date="2018-11" db="EMBL/GenBank/DDBJ databases">
        <title>Genome sequencing of Paenibacillus lentus DSM25539(T).</title>
        <authorList>
            <person name="Kook J.-K."/>
            <person name="Park S.-N."/>
            <person name="Lim Y.K."/>
        </authorList>
    </citation>
    <scope>NUCLEOTIDE SEQUENCE [LARGE SCALE GENOMIC DNA]</scope>
    <source>
        <strain evidence="9 10">DSM 25539</strain>
    </source>
</reference>
<dbReference type="InterPro" id="IPR016914">
    <property type="entry name" value="TrmL"/>
</dbReference>
<feature type="binding site" evidence="6 7">
    <location>
        <position position="122"/>
    </location>
    <ligand>
        <name>S-adenosyl-L-methionine</name>
        <dbReference type="ChEBI" id="CHEBI:59789"/>
    </ligand>
</feature>
<keyword evidence="1 6" id="KW-0963">Cytoplasm</keyword>
<evidence type="ECO:0000256" key="6">
    <source>
        <dbReference type="HAMAP-Rule" id="MF_01885"/>
    </source>
</evidence>
<dbReference type="GO" id="GO:0002130">
    <property type="term" value="P:wobble position ribose methylation"/>
    <property type="evidence" value="ECO:0007669"/>
    <property type="project" value="TreeGrafter"/>
</dbReference>
<dbReference type="CDD" id="cd18094">
    <property type="entry name" value="SpoU-like_TrmL"/>
    <property type="match status" value="1"/>
</dbReference>
<dbReference type="EMBL" id="CP034248">
    <property type="protein sequence ID" value="AZK48179.1"/>
    <property type="molecule type" value="Genomic_DNA"/>
</dbReference>
<keyword evidence="2 6" id="KW-0489">Methyltransferase</keyword>
<keyword evidence="10" id="KW-1185">Reference proteome</keyword>
<dbReference type="GO" id="GO:0005737">
    <property type="term" value="C:cytoplasm"/>
    <property type="evidence" value="ECO:0007669"/>
    <property type="project" value="UniProtKB-SubCell"/>
</dbReference>
<evidence type="ECO:0000256" key="2">
    <source>
        <dbReference type="ARBA" id="ARBA00022603"/>
    </source>
</evidence>
<dbReference type="InterPro" id="IPR029026">
    <property type="entry name" value="tRNA_m1G_MTases_N"/>
</dbReference>
<dbReference type="GO" id="GO:0042802">
    <property type="term" value="F:identical protein binding"/>
    <property type="evidence" value="ECO:0007669"/>
    <property type="project" value="UniProtKB-ARBA"/>
</dbReference>
<comment type="similarity">
    <text evidence="6">Belongs to the class IV-like SAM-binding methyltransferase superfamily. RNA methyltransferase TrmH family. TrmL subfamily.</text>
</comment>
<evidence type="ECO:0000313" key="9">
    <source>
        <dbReference type="EMBL" id="AZK48179.1"/>
    </source>
</evidence>
<dbReference type="InterPro" id="IPR029028">
    <property type="entry name" value="Alpha/beta_knot_MTases"/>
</dbReference>
<sequence>MTLHIVLVEPEIPANTGNIARTCAATGIHLHLVRPLGFRTDDATLKRAGLDYWYAVHIEYHDSFQEVIEKYSSSRFFFATTKAQKKYTDYEYRDGDFFVFGKETKGLPDDILQAHPEQLIRMPMTDKVRSLNLSNSAAIIVFEALRQLDFPGMQ</sequence>
<dbReference type="SUPFAM" id="SSF75217">
    <property type="entry name" value="alpha/beta knot"/>
    <property type="match status" value="1"/>
</dbReference>
<organism evidence="9 10">
    <name type="scientific">Paenibacillus lentus</name>
    <dbReference type="NCBI Taxonomy" id="1338368"/>
    <lineage>
        <taxon>Bacteria</taxon>
        <taxon>Bacillati</taxon>
        <taxon>Bacillota</taxon>
        <taxon>Bacilli</taxon>
        <taxon>Bacillales</taxon>
        <taxon>Paenibacillaceae</taxon>
        <taxon>Paenibacillus</taxon>
    </lineage>
</organism>
<dbReference type="PANTHER" id="PTHR42971">
    <property type="entry name" value="TRNA (CYTIDINE(34)-2'-O)-METHYLTRANSFERASE"/>
    <property type="match status" value="1"/>
</dbReference>
<comment type="catalytic activity">
    <reaction evidence="6">
        <text>5-carboxymethylaminomethyluridine(34) in tRNA(Leu) + S-adenosyl-L-methionine = 5-carboxymethylaminomethyl-2'-O-methyluridine(34) in tRNA(Leu) + S-adenosyl-L-homocysteine + H(+)</text>
        <dbReference type="Rhea" id="RHEA:43088"/>
        <dbReference type="Rhea" id="RHEA-COMP:10333"/>
        <dbReference type="Rhea" id="RHEA-COMP:10334"/>
        <dbReference type="ChEBI" id="CHEBI:15378"/>
        <dbReference type="ChEBI" id="CHEBI:57856"/>
        <dbReference type="ChEBI" id="CHEBI:59789"/>
        <dbReference type="ChEBI" id="CHEBI:74508"/>
        <dbReference type="ChEBI" id="CHEBI:74511"/>
        <dbReference type="EC" id="2.1.1.207"/>
    </reaction>
</comment>
<evidence type="ECO:0000259" key="8">
    <source>
        <dbReference type="Pfam" id="PF00588"/>
    </source>
</evidence>
<dbReference type="OrthoDB" id="9789043at2"/>
<comment type="function">
    <text evidence="6">Could methylate the ribose at the nucleotide 34 wobble position in tRNA.</text>
</comment>
<evidence type="ECO:0000256" key="4">
    <source>
        <dbReference type="ARBA" id="ARBA00022691"/>
    </source>
</evidence>
<dbReference type="HAMAP" id="MF_01885">
    <property type="entry name" value="tRNA_methyltr_TrmL"/>
    <property type="match status" value="1"/>
</dbReference>
<comment type="catalytic activity">
    <reaction evidence="6">
        <text>cytidine(34) in tRNA + S-adenosyl-L-methionine = 2'-O-methylcytidine(34) in tRNA + S-adenosyl-L-homocysteine + H(+)</text>
        <dbReference type="Rhea" id="RHEA:43084"/>
        <dbReference type="Rhea" id="RHEA-COMP:10331"/>
        <dbReference type="Rhea" id="RHEA-COMP:10332"/>
        <dbReference type="ChEBI" id="CHEBI:15378"/>
        <dbReference type="ChEBI" id="CHEBI:57856"/>
        <dbReference type="ChEBI" id="CHEBI:59789"/>
        <dbReference type="ChEBI" id="CHEBI:74495"/>
        <dbReference type="ChEBI" id="CHEBI:82748"/>
        <dbReference type="EC" id="2.1.1.207"/>
    </reaction>
</comment>
<keyword evidence="3 6" id="KW-0808">Transferase</keyword>
<dbReference type="NCBIfam" id="TIGR00185">
    <property type="entry name" value="tRNA_yibK_trmL"/>
    <property type="match status" value="1"/>
</dbReference>
<feature type="binding site" evidence="6 7">
    <location>
        <position position="101"/>
    </location>
    <ligand>
        <name>S-adenosyl-L-methionine</name>
        <dbReference type="ChEBI" id="CHEBI:59789"/>
    </ligand>
</feature>
<dbReference type="Proteomes" id="UP000273145">
    <property type="component" value="Chromosome"/>
</dbReference>
<dbReference type="PIRSF" id="PIRSF029256">
    <property type="entry name" value="SpoU_TrmH_prd"/>
    <property type="match status" value="1"/>
</dbReference>
<evidence type="ECO:0000256" key="7">
    <source>
        <dbReference type="PIRSR" id="PIRSR029256-1"/>
    </source>
</evidence>
<dbReference type="EC" id="2.1.1.207" evidence="6"/>
<comment type="caution">
    <text evidence="6">Lacks conserved residue(s) required for the propagation of feature annotation.</text>
</comment>
<dbReference type="RefSeq" id="WP_125084340.1">
    <property type="nucleotide sequence ID" value="NZ_CP034248.1"/>
</dbReference>
<dbReference type="FunFam" id="3.40.1280.10:FF:000002">
    <property type="entry name" value="Peptidylprolyl isomerase"/>
    <property type="match status" value="1"/>
</dbReference>